<reference evidence="3 4" key="1">
    <citation type="journal article" date="2015" name="Int. J. Syst. Evol. Microbiol.">
        <title>Novibacillus thermophilus gen. nov., sp. nov., a Gram-staining-negative and moderately thermophilic member of the family Thermoactinomycetaceae.</title>
        <authorList>
            <person name="Yang G."/>
            <person name="Chen J."/>
            <person name="Zhou S."/>
        </authorList>
    </citation>
    <scope>NUCLEOTIDE SEQUENCE [LARGE SCALE GENOMIC DNA]</scope>
    <source>
        <strain evidence="3 4">SG-1</strain>
    </source>
</reference>
<dbReference type="Pfam" id="PF19610">
    <property type="entry name" value="DUF6115"/>
    <property type="match status" value="1"/>
</dbReference>
<dbReference type="Proteomes" id="UP000188603">
    <property type="component" value="Chromosome"/>
</dbReference>
<keyword evidence="2" id="KW-0812">Transmembrane</keyword>
<sequence length="151" mass="17504">MDLFPTWTLTLLLGIIVVLVVFLKTDFRGKSKRADKSGFERFLEEWEKENEAFLRTFSEVHRDLMKRIDRLEERVETLDAIARSKENGPMQELSEVERVRNSRSQLRDRYKDIFDMADDGMSVADIARRTGRGNGEVQLILGLAERGTGHD</sequence>
<accession>A0A1U9KA24</accession>
<dbReference type="OrthoDB" id="2680021at2"/>
<dbReference type="STRING" id="1471761.B0W44_15035"/>
<evidence type="ECO:0000256" key="2">
    <source>
        <dbReference type="SAM" id="Phobius"/>
    </source>
</evidence>
<proteinExistence type="predicted"/>
<protein>
    <recommendedName>
        <fullName evidence="5">DUF2802 domain-containing protein</fullName>
    </recommendedName>
</protein>
<keyword evidence="1" id="KW-0175">Coiled coil</keyword>
<name>A0A1U9KA24_9BACL</name>
<evidence type="ECO:0000313" key="4">
    <source>
        <dbReference type="Proteomes" id="UP000188603"/>
    </source>
</evidence>
<dbReference type="EMBL" id="CP019699">
    <property type="protein sequence ID" value="AQS56866.1"/>
    <property type="molecule type" value="Genomic_DNA"/>
</dbReference>
<gene>
    <name evidence="3" type="ORF">B0W44_15035</name>
</gene>
<feature type="transmembrane region" description="Helical" evidence="2">
    <location>
        <begin position="6"/>
        <end position="23"/>
    </location>
</feature>
<keyword evidence="2" id="KW-0472">Membrane</keyword>
<organism evidence="3 4">
    <name type="scientific">Novibacillus thermophilus</name>
    <dbReference type="NCBI Taxonomy" id="1471761"/>
    <lineage>
        <taxon>Bacteria</taxon>
        <taxon>Bacillati</taxon>
        <taxon>Bacillota</taxon>
        <taxon>Bacilli</taxon>
        <taxon>Bacillales</taxon>
        <taxon>Thermoactinomycetaceae</taxon>
        <taxon>Novibacillus</taxon>
    </lineage>
</organism>
<evidence type="ECO:0008006" key="5">
    <source>
        <dbReference type="Google" id="ProtNLM"/>
    </source>
</evidence>
<evidence type="ECO:0000256" key="1">
    <source>
        <dbReference type="SAM" id="Coils"/>
    </source>
</evidence>
<dbReference type="InterPro" id="IPR046118">
    <property type="entry name" value="DUF6115"/>
</dbReference>
<keyword evidence="4" id="KW-1185">Reference proteome</keyword>
<evidence type="ECO:0000313" key="3">
    <source>
        <dbReference type="EMBL" id="AQS56866.1"/>
    </source>
</evidence>
<keyword evidence="2" id="KW-1133">Transmembrane helix</keyword>
<dbReference type="KEGG" id="ntr:B0W44_15035"/>
<feature type="coiled-coil region" evidence="1">
    <location>
        <begin position="54"/>
        <end position="88"/>
    </location>
</feature>
<dbReference type="AlphaFoldDB" id="A0A1U9KA24"/>